<proteinExistence type="predicted"/>
<dbReference type="AlphaFoldDB" id="A0A6P3XG81"/>
<dbReference type="RefSeq" id="XP_014477262.1">
    <property type="nucleotide sequence ID" value="XM_014621776.1"/>
</dbReference>
<dbReference type="OrthoDB" id="9981889at2759"/>
<dbReference type="InterPro" id="IPR031973">
    <property type="entry name" value="Deltameth_res_prag01"/>
</dbReference>
<evidence type="ECO:0000313" key="4">
    <source>
        <dbReference type="RefSeq" id="XP_014477262.1"/>
    </source>
</evidence>
<keyword evidence="1" id="KW-0812">Transmembrane</keyword>
<dbReference type="Proteomes" id="UP000515204">
    <property type="component" value="Unplaced"/>
</dbReference>
<keyword evidence="3" id="KW-1185">Reference proteome</keyword>
<keyword evidence="1" id="KW-1133">Transmembrane helix</keyword>
<dbReference type="PANTHER" id="PTHR22133:SF2">
    <property type="entry name" value="AT01821P-RELATED"/>
    <property type="match status" value="1"/>
</dbReference>
<accession>A0A6P3XG81</accession>
<feature type="domain" description="Deltamethrin resistance protein prag01" evidence="2">
    <location>
        <begin position="34"/>
        <end position="85"/>
    </location>
</feature>
<gene>
    <name evidence="4" type="primary">LOC106745822</name>
</gene>
<evidence type="ECO:0000256" key="1">
    <source>
        <dbReference type="SAM" id="Phobius"/>
    </source>
</evidence>
<organism evidence="3 4">
    <name type="scientific">Dinoponera quadriceps</name>
    <name type="common">South American ant</name>
    <dbReference type="NCBI Taxonomy" id="609295"/>
    <lineage>
        <taxon>Eukaryota</taxon>
        <taxon>Metazoa</taxon>
        <taxon>Ecdysozoa</taxon>
        <taxon>Arthropoda</taxon>
        <taxon>Hexapoda</taxon>
        <taxon>Insecta</taxon>
        <taxon>Pterygota</taxon>
        <taxon>Neoptera</taxon>
        <taxon>Endopterygota</taxon>
        <taxon>Hymenoptera</taxon>
        <taxon>Apocrita</taxon>
        <taxon>Aculeata</taxon>
        <taxon>Formicoidea</taxon>
        <taxon>Formicidae</taxon>
        <taxon>Ponerinae</taxon>
        <taxon>Ponerini</taxon>
        <taxon>Dinoponera</taxon>
    </lineage>
</organism>
<dbReference type="Pfam" id="PF16020">
    <property type="entry name" value="Deltameth_res"/>
    <property type="match status" value="1"/>
</dbReference>
<dbReference type="GeneID" id="106745822"/>
<dbReference type="PANTHER" id="PTHR22133">
    <property type="entry name" value="AT01821P-RELATED"/>
    <property type="match status" value="1"/>
</dbReference>
<protein>
    <submittedName>
        <fullName evidence="4">Uncharacterized protein LOC106745822</fullName>
    </submittedName>
</protein>
<sequence length="91" mass="10306">MFNQVLRPIVRNVARNGIRSSSSKVVDIKLPTINDIPVPKGPWQEYYDKRQKVYNTQLALGTAVLLGTIIFVKESGIIFFNYGPPEEPTEK</sequence>
<dbReference type="CTD" id="1349"/>
<name>A0A6P3XG81_DINQU</name>
<evidence type="ECO:0000313" key="3">
    <source>
        <dbReference type="Proteomes" id="UP000515204"/>
    </source>
</evidence>
<keyword evidence="1" id="KW-0472">Membrane</keyword>
<reference evidence="4" key="1">
    <citation type="submission" date="2025-08" db="UniProtKB">
        <authorList>
            <consortium name="RefSeq"/>
        </authorList>
    </citation>
    <scope>IDENTIFICATION</scope>
</reference>
<dbReference type="KEGG" id="dqu:106745822"/>
<evidence type="ECO:0000259" key="2">
    <source>
        <dbReference type="Pfam" id="PF16020"/>
    </source>
</evidence>
<feature type="transmembrane region" description="Helical" evidence="1">
    <location>
        <begin position="58"/>
        <end position="82"/>
    </location>
</feature>